<dbReference type="InterPro" id="IPR036779">
    <property type="entry name" value="LysM_dom_sf"/>
</dbReference>
<evidence type="ECO:0000313" key="8">
    <source>
        <dbReference type="Proteomes" id="UP000223071"/>
    </source>
</evidence>
<dbReference type="PROSITE" id="PS51257">
    <property type="entry name" value="PROKAR_LIPOPROTEIN"/>
    <property type="match status" value="1"/>
</dbReference>
<dbReference type="SUPFAM" id="SSF46626">
    <property type="entry name" value="Cytochrome c"/>
    <property type="match status" value="1"/>
</dbReference>
<dbReference type="PANTHER" id="PTHR33734">
    <property type="entry name" value="LYSM DOMAIN-CONTAINING GPI-ANCHORED PROTEIN 2"/>
    <property type="match status" value="1"/>
</dbReference>
<comment type="caution">
    <text evidence="7">The sequence shown here is derived from an EMBL/GenBank/DDBJ whole genome shotgun (WGS) entry which is preliminary data.</text>
</comment>
<dbReference type="RefSeq" id="WP_098502928.1">
    <property type="nucleotide sequence ID" value="NZ_PDJQ01000001.1"/>
</dbReference>
<evidence type="ECO:0000256" key="1">
    <source>
        <dbReference type="ARBA" id="ARBA00022617"/>
    </source>
</evidence>
<dbReference type="Gene3D" id="1.10.760.10">
    <property type="entry name" value="Cytochrome c-like domain"/>
    <property type="match status" value="1"/>
</dbReference>
<dbReference type="SUPFAM" id="SSF49503">
    <property type="entry name" value="Cupredoxins"/>
    <property type="match status" value="1"/>
</dbReference>
<dbReference type="PROSITE" id="PS51007">
    <property type="entry name" value="CYTC"/>
    <property type="match status" value="1"/>
</dbReference>
<dbReference type="GO" id="GO:0020037">
    <property type="term" value="F:heme binding"/>
    <property type="evidence" value="ECO:0007669"/>
    <property type="project" value="InterPro"/>
</dbReference>
<dbReference type="SUPFAM" id="SSF54106">
    <property type="entry name" value="LysM domain"/>
    <property type="match status" value="1"/>
</dbReference>
<protein>
    <submittedName>
        <fullName evidence="7">Plastocyanin</fullName>
    </submittedName>
</protein>
<dbReference type="InterPro" id="IPR009056">
    <property type="entry name" value="Cyt_c-like_dom"/>
</dbReference>
<dbReference type="SMART" id="SM00257">
    <property type="entry name" value="LysM"/>
    <property type="match status" value="5"/>
</dbReference>
<feature type="domain" description="LysM" evidence="6">
    <location>
        <begin position="282"/>
        <end position="331"/>
    </location>
</feature>
<keyword evidence="3 4" id="KW-0408">Iron</keyword>
<organism evidence="7 8">
    <name type="scientific">Tepidiforma thermophila (strain KCTC 52669 / CGMCC 1.13589 / G233)</name>
    <dbReference type="NCBI Taxonomy" id="2761530"/>
    <lineage>
        <taxon>Bacteria</taxon>
        <taxon>Bacillati</taxon>
        <taxon>Chloroflexota</taxon>
        <taxon>Tepidiformia</taxon>
        <taxon>Tepidiformales</taxon>
        <taxon>Tepidiformaceae</taxon>
        <taxon>Tepidiforma</taxon>
    </lineage>
</organism>
<evidence type="ECO:0000313" key="7">
    <source>
        <dbReference type="EMBL" id="PFG73473.1"/>
    </source>
</evidence>
<dbReference type="InterPro" id="IPR008972">
    <property type="entry name" value="Cupredoxin"/>
</dbReference>
<dbReference type="InterPro" id="IPR018392">
    <property type="entry name" value="LysM"/>
</dbReference>
<sequence>MNTQKQIILIVALLFMTVGGCAAYAAIDLPVRAPSQEEWTLNESRERGALLYANNCRTCHGNRGEGGVGLPLDTPELKNQDPLVLAANKAMIRRTLYCGRAGTLMQPWLNTNGGSLNAIQIEHLINLITAPEDTEVDGVPTSKWWLEAEHFAHNLNTELSALVGGDTLSTIAKAHGIGYREISAANGNRNVDEILPKNTRVRIPGFKARPDGYIYTVYKDNETLRKIADSQLVGPVIIADLNGLKYTFEEKRGVATLQLLTEDGKPRAGLFPGEILELPEGATYIVAAGDTPASIAEQHGITVADLRRLNPAIFEGVNDTDPLEHRRQLNLPSLVYIAREGDTLQAIAEAHGITDVAGLAQLNNLDAGAPVVNPGQEIRLPNGTRYIVGLADTWESVARSHKTTAAELARANGSDPATPLSQDVVLQLPKIDRYTVKGQTLDEVAEGFANVTAATLAEANGIQPDSVLAIGTTLKLPDSAWGTAPPDAINPGTACVQYAIPNAVFATLPGLGTPVTIEKPEEFSTEVTIEAHANDWTVVADGQRKEPNMGGVKVKPGTTITFTSIVGLHNIVFNGEAQGPDLKQGDTRQITMNTPGEYKVTCDYHPPMLAYIWVEE</sequence>
<keyword evidence="8" id="KW-1185">Reference proteome</keyword>
<feature type="domain" description="LysM" evidence="6">
    <location>
        <begin position="334"/>
        <end position="380"/>
    </location>
</feature>
<dbReference type="GO" id="GO:0009055">
    <property type="term" value="F:electron transfer activity"/>
    <property type="evidence" value="ECO:0007669"/>
    <property type="project" value="InterPro"/>
</dbReference>
<gene>
    <name evidence="7" type="ORF">A9A59_0671</name>
</gene>
<evidence type="ECO:0000256" key="4">
    <source>
        <dbReference type="PROSITE-ProRule" id="PRU00433"/>
    </source>
</evidence>
<feature type="domain" description="Cytochrome c" evidence="5">
    <location>
        <begin position="43"/>
        <end position="132"/>
    </location>
</feature>
<dbReference type="Gene3D" id="3.10.350.10">
    <property type="entry name" value="LysM domain"/>
    <property type="match status" value="4"/>
</dbReference>
<proteinExistence type="predicted"/>
<dbReference type="PANTHER" id="PTHR33734:SF22">
    <property type="entry name" value="MEMBRANE-BOUND LYTIC MUREIN TRANSGLYCOSYLASE D"/>
    <property type="match status" value="1"/>
</dbReference>
<dbReference type="GO" id="GO:0046872">
    <property type="term" value="F:metal ion binding"/>
    <property type="evidence" value="ECO:0007669"/>
    <property type="project" value="UniProtKB-KW"/>
</dbReference>
<evidence type="ECO:0000259" key="6">
    <source>
        <dbReference type="PROSITE" id="PS51782"/>
    </source>
</evidence>
<evidence type="ECO:0000256" key="3">
    <source>
        <dbReference type="ARBA" id="ARBA00023004"/>
    </source>
</evidence>
<dbReference type="Proteomes" id="UP000223071">
    <property type="component" value="Unassembled WGS sequence"/>
</dbReference>
<dbReference type="InterPro" id="IPR036909">
    <property type="entry name" value="Cyt_c-like_dom_sf"/>
</dbReference>
<dbReference type="CDD" id="cd00118">
    <property type="entry name" value="LysM"/>
    <property type="match status" value="3"/>
</dbReference>
<dbReference type="Pfam" id="PF01476">
    <property type="entry name" value="LysM"/>
    <property type="match status" value="5"/>
</dbReference>
<evidence type="ECO:0000259" key="5">
    <source>
        <dbReference type="PROSITE" id="PS51007"/>
    </source>
</evidence>
<dbReference type="AlphaFoldDB" id="A0A2A9HDS4"/>
<dbReference type="Gene3D" id="2.60.40.420">
    <property type="entry name" value="Cupredoxins - blue copper proteins"/>
    <property type="match status" value="1"/>
</dbReference>
<dbReference type="EMBL" id="PDJQ01000001">
    <property type="protein sequence ID" value="PFG73473.1"/>
    <property type="molecule type" value="Genomic_DNA"/>
</dbReference>
<reference evidence="7 8" key="1">
    <citation type="submission" date="2017-09" db="EMBL/GenBank/DDBJ databases">
        <title>Sequencing the genomes of two abundant thermophiles in Great Basin hot springs: Thermocrinis jamiesonii and novel Chloroflexi Thermoflexus hugenholtzii.</title>
        <authorList>
            <person name="Hedlund B."/>
        </authorList>
    </citation>
    <scope>NUCLEOTIDE SEQUENCE [LARGE SCALE GENOMIC DNA]</scope>
    <source>
        <strain evidence="7 8">G233</strain>
    </source>
</reference>
<dbReference type="PROSITE" id="PS51782">
    <property type="entry name" value="LYSM"/>
    <property type="match status" value="2"/>
</dbReference>
<evidence type="ECO:0000256" key="2">
    <source>
        <dbReference type="ARBA" id="ARBA00022723"/>
    </source>
</evidence>
<name>A0A2A9HDS4_TEPT2</name>
<keyword evidence="2 4" id="KW-0479">Metal-binding</keyword>
<accession>A0A2A9HDS4</accession>
<dbReference type="Pfam" id="PF00034">
    <property type="entry name" value="Cytochrom_C"/>
    <property type="match status" value="1"/>
</dbReference>
<keyword evidence="1 4" id="KW-0349">Heme</keyword>